<dbReference type="RefSeq" id="XP_029729841.2">
    <property type="nucleotide sequence ID" value="XM_029873981.2"/>
</dbReference>
<dbReference type="InterPro" id="IPR023796">
    <property type="entry name" value="Serpin_dom"/>
</dbReference>
<evidence type="ECO:0000256" key="2">
    <source>
        <dbReference type="ARBA" id="ARBA00022900"/>
    </source>
</evidence>
<reference evidence="7" key="1">
    <citation type="journal article" date="2015" name="Proc. Natl. Acad. Sci. U.S.A.">
        <title>Genome sequence of the Asian Tiger mosquito, Aedes albopictus, reveals insights into its biology, genetics, and evolution.</title>
        <authorList>
            <person name="Chen X.G."/>
            <person name="Jiang X."/>
            <person name="Gu J."/>
            <person name="Xu M."/>
            <person name="Wu Y."/>
            <person name="Deng Y."/>
            <person name="Zhang C."/>
            <person name="Bonizzoni M."/>
            <person name="Dermauw W."/>
            <person name="Vontas J."/>
            <person name="Armbruster P."/>
            <person name="Huang X."/>
            <person name="Yang Y."/>
            <person name="Zhang H."/>
            <person name="He W."/>
            <person name="Peng H."/>
            <person name="Liu Y."/>
            <person name="Wu K."/>
            <person name="Chen J."/>
            <person name="Lirakis M."/>
            <person name="Topalis P."/>
            <person name="Van Leeuwen T."/>
            <person name="Hall A.B."/>
            <person name="Jiang X."/>
            <person name="Thorpe C."/>
            <person name="Mueller R.L."/>
            <person name="Sun C."/>
            <person name="Waterhouse R.M."/>
            <person name="Yan G."/>
            <person name="Tu Z.J."/>
            <person name="Fang X."/>
            <person name="James A.A."/>
        </authorList>
    </citation>
    <scope>NUCLEOTIDE SEQUENCE [LARGE SCALE GENOMIC DNA]</scope>
    <source>
        <strain evidence="7">Foshan</strain>
    </source>
</reference>
<dbReference type="Pfam" id="PF00079">
    <property type="entry name" value="Serpin"/>
    <property type="match status" value="1"/>
</dbReference>
<dbReference type="GeneID" id="115267142"/>
<dbReference type="Gene3D" id="3.30.497.10">
    <property type="entry name" value="Antithrombin, subunit I, domain 2"/>
    <property type="match status" value="1"/>
</dbReference>
<keyword evidence="1" id="KW-0646">Protease inhibitor</keyword>
<dbReference type="InterPro" id="IPR042185">
    <property type="entry name" value="Serpin_sf_2"/>
</dbReference>
<evidence type="ECO:0000256" key="1">
    <source>
        <dbReference type="ARBA" id="ARBA00022690"/>
    </source>
</evidence>
<evidence type="ECO:0000259" key="5">
    <source>
        <dbReference type="SMART" id="SM00093"/>
    </source>
</evidence>
<accession>A0ABM1XU01</accession>
<dbReference type="InterPro" id="IPR036186">
    <property type="entry name" value="Serpin_sf"/>
</dbReference>
<comment type="similarity">
    <text evidence="3">Belongs to the serpin family.</text>
</comment>
<sequence>MCSTGLCLVFFIAQVVFLMNYSEQQTTVVMENGAISEQEINVDEVMTQFIMKFYTKRFVEGQNLVVAPLLIFRVFMSMYGEMDASAKFDLHSLVGIPQEASAEKMSEFEAFANKYALPVGVQRNLVETRLYYDKSIGKIRSSLEAKSLKPFATNFADKQTFCNEVNTWIRNTPINGTDDLVHDYYLNNETAAFVAGALSIEWNMQLKTSPDVKAFLGEDVKFLEGSISTRHAKLDDLKVEVVEMVTDNLSGVKLWLIMPDEASSIKKFNDQLSIASIRQIEKGLTAPQKQDVALTVPMVTIEYNSQEDAYVTEVFEVFSSLFSKPSVKLVEGKDDLYAVKNFLMKCILRFVGSDAPADSKGQSTGKAVIFNRPFVMMILSKDSNVPILLANYFSPKDKLRALEAKERQLRMKAKEHLDL</sequence>
<dbReference type="EnsemblMetazoa" id="AALFPA23_002836.R2891">
    <property type="protein sequence ID" value="AALFPA23_002836.P2891"/>
    <property type="gene ID" value="AALFPA23_002836"/>
</dbReference>
<feature type="domain" description="Serpin" evidence="5">
    <location>
        <begin position="51"/>
        <end position="395"/>
    </location>
</feature>
<proteinExistence type="inferred from homology"/>
<evidence type="ECO:0000313" key="6">
    <source>
        <dbReference type="EnsemblMetazoa" id="AALFPA23_002836.P2891"/>
    </source>
</evidence>
<name>A0ABM1XU01_AEDAL</name>
<dbReference type="InterPro" id="IPR042178">
    <property type="entry name" value="Serpin_sf_1"/>
</dbReference>
<dbReference type="SMART" id="SM00093">
    <property type="entry name" value="SERPIN"/>
    <property type="match status" value="1"/>
</dbReference>
<reference evidence="6" key="2">
    <citation type="submission" date="2025-05" db="UniProtKB">
        <authorList>
            <consortium name="EnsemblMetazoa"/>
        </authorList>
    </citation>
    <scope>IDENTIFICATION</scope>
    <source>
        <strain evidence="6">Foshan</strain>
    </source>
</reference>
<keyword evidence="7" id="KW-1185">Reference proteome</keyword>
<keyword evidence="4" id="KW-0732">Signal</keyword>
<evidence type="ECO:0000256" key="3">
    <source>
        <dbReference type="RuleBase" id="RU000411"/>
    </source>
</evidence>
<evidence type="ECO:0000313" key="7">
    <source>
        <dbReference type="Proteomes" id="UP000069940"/>
    </source>
</evidence>
<organism evidence="6 7">
    <name type="scientific">Aedes albopictus</name>
    <name type="common">Asian tiger mosquito</name>
    <name type="synonym">Stegomyia albopicta</name>
    <dbReference type="NCBI Taxonomy" id="7160"/>
    <lineage>
        <taxon>Eukaryota</taxon>
        <taxon>Metazoa</taxon>
        <taxon>Ecdysozoa</taxon>
        <taxon>Arthropoda</taxon>
        <taxon>Hexapoda</taxon>
        <taxon>Insecta</taxon>
        <taxon>Pterygota</taxon>
        <taxon>Neoptera</taxon>
        <taxon>Endopterygota</taxon>
        <taxon>Diptera</taxon>
        <taxon>Nematocera</taxon>
        <taxon>Culicoidea</taxon>
        <taxon>Culicidae</taxon>
        <taxon>Culicinae</taxon>
        <taxon>Aedini</taxon>
        <taxon>Aedes</taxon>
        <taxon>Stegomyia</taxon>
    </lineage>
</organism>
<feature type="signal peptide" evidence="4">
    <location>
        <begin position="1"/>
        <end position="18"/>
    </location>
</feature>
<dbReference type="Proteomes" id="UP000069940">
    <property type="component" value="Unassembled WGS sequence"/>
</dbReference>
<dbReference type="SUPFAM" id="SSF56574">
    <property type="entry name" value="Serpins"/>
    <property type="match status" value="1"/>
</dbReference>
<feature type="chain" id="PRO_5047358964" description="Serpin domain-containing protein" evidence="4">
    <location>
        <begin position="19"/>
        <end position="419"/>
    </location>
</feature>
<dbReference type="Gene3D" id="2.30.39.10">
    <property type="entry name" value="Alpha-1-antitrypsin, domain 1"/>
    <property type="match status" value="1"/>
</dbReference>
<keyword evidence="2" id="KW-0722">Serine protease inhibitor</keyword>
<protein>
    <recommendedName>
        <fullName evidence="5">Serpin domain-containing protein</fullName>
    </recommendedName>
</protein>
<evidence type="ECO:0000256" key="4">
    <source>
        <dbReference type="SAM" id="SignalP"/>
    </source>
</evidence>